<protein>
    <submittedName>
        <fullName evidence="3">RHS repeat-associated core domain-containing protein</fullName>
    </submittedName>
</protein>
<name>A0A6A7ZCL3_9PSED</name>
<evidence type="ECO:0000313" key="3">
    <source>
        <dbReference type="EMBL" id="MQU33497.1"/>
    </source>
</evidence>
<evidence type="ECO:0000256" key="1">
    <source>
        <dbReference type="SAM" id="MobiDB-lite"/>
    </source>
</evidence>
<feature type="compositionally biased region" description="Low complexity" evidence="1">
    <location>
        <begin position="278"/>
        <end position="296"/>
    </location>
</feature>
<organism evidence="3 4">
    <name type="scientific">Pseudomonas helleri</name>
    <dbReference type="NCBI Taxonomy" id="1608996"/>
    <lineage>
        <taxon>Bacteria</taxon>
        <taxon>Pseudomonadati</taxon>
        <taxon>Pseudomonadota</taxon>
        <taxon>Gammaproteobacteria</taxon>
        <taxon>Pseudomonadales</taxon>
        <taxon>Pseudomonadaceae</taxon>
        <taxon>Pseudomonas</taxon>
    </lineage>
</organism>
<dbReference type="EMBL" id="WIVX01000111">
    <property type="protein sequence ID" value="MQU33497.1"/>
    <property type="molecule type" value="Genomic_DNA"/>
</dbReference>
<dbReference type="InterPro" id="IPR022385">
    <property type="entry name" value="Rhs_assc_core"/>
</dbReference>
<dbReference type="RefSeq" id="WP_082158135.1">
    <property type="nucleotide sequence ID" value="NZ_CP181271.1"/>
</dbReference>
<keyword evidence="4" id="KW-1185">Reference proteome</keyword>
<dbReference type="NCBIfam" id="TIGR03696">
    <property type="entry name" value="Rhs_assc_core"/>
    <property type="match status" value="1"/>
</dbReference>
<feature type="region of interest" description="Disordered" evidence="1">
    <location>
        <begin position="274"/>
        <end position="301"/>
    </location>
</feature>
<dbReference type="Gene3D" id="2.180.10.10">
    <property type="entry name" value="RHS repeat-associated core"/>
    <property type="match status" value="1"/>
</dbReference>
<evidence type="ECO:0000313" key="2">
    <source>
        <dbReference type="EMBL" id="MQU08543.1"/>
    </source>
</evidence>
<accession>A0A6A7ZCL3</accession>
<evidence type="ECO:0000313" key="5">
    <source>
        <dbReference type="Proteomes" id="UP000478064"/>
    </source>
</evidence>
<dbReference type="EMBL" id="WIVU01000066">
    <property type="protein sequence ID" value="MQU08543.1"/>
    <property type="molecule type" value="Genomic_DNA"/>
</dbReference>
<dbReference type="AlphaFoldDB" id="A0A6A7ZCL3"/>
<dbReference type="Proteomes" id="UP000470186">
    <property type="component" value="Unassembled WGS sequence"/>
</dbReference>
<reference evidence="4 5" key="1">
    <citation type="submission" date="2019-10" db="EMBL/GenBank/DDBJ databases">
        <title>Evaluation of single-gene subtyping targets for Pseudomonas.</title>
        <authorList>
            <person name="Reichler S.J."/>
            <person name="Orsi R.H."/>
            <person name="Wiedmann M."/>
            <person name="Martin N.H."/>
            <person name="Murphy S.I."/>
        </authorList>
    </citation>
    <scope>NUCLEOTIDE SEQUENCE [LARGE SCALE GENOMIC DNA]</scope>
    <source>
        <strain evidence="2 5">FSL R10-1637</strain>
        <strain evidence="3 4">FSL R10-2107</strain>
    </source>
</reference>
<comment type="caution">
    <text evidence="3">The sequence shown here is derived from an EMBL/GenBank/DDBJ whole genome shotgun (WGS) entry which is preliminary data.</text>
</comment>
<dbReference type="SUPFAM" id="SSF56399">
    <property type="entry name" value="ADP-ribosylation"/>
    <property type="match status" value="1"/>
</dbReference>
<evidence type="ECO:0000313" key="4">
    <source>
        <dbReference type="Proteomes" id="UP000470186"/>
    </source>
</evidence>
<sequence>MAISSMQYVYDPLDRLVSSVLAGEPLLQRFYQRQRLASEIQGDVTRCVFQSADQLLAQGDNTSTHLLITDLQRSVLGADQENRQGYSPYGQRTTYRGLSTLLGFNGERPDPTSGHYLLGNGYRAYNPVLMRFNSPDSLSPFGLGGINAYAYCLGDPINRLDPTGHIPFFNSFMHRVRAVFRRTPDIQPATTNRNPLANANSGYYHQRQRWAPSEGRLPAYASIHSDPVLENSSTRFIYSSVPERPPTYVNRPVSPGELPPTYEFTVASPETQYVMDQPSPRSSPRNSQTVRSSSMRLSRRSSEIEALQRMLHEVEATELRLRAPQLARGAQMANALIRR</sequence>
<proteinExistence type="predicted"/>
<dbReference type="Proteomes" id="UP000478064">
    <property type="component" value="Unassembled WGS sequence"/>
</dbReference>
<gene>
    <name evidence="2" type="ORF">GHO27_23040</name>
    <name evidence="3" type="ORF">GHO30_19270</name>
</gene>